<name>A0AAE0Y2N9_9GAST</name>
<comment type="caution">
    <text evidence="1">The sequence shown here is derived from an EMBL/GenBank/DDBJ whole genome shotgun (WGS) entry which is preliminary data.</text>
</comment>
<proteinExistence type="predicted"/>
<dbReference type="EMBL" id="JAWDGP010007035">
    <property type="protein sequence ID" value="KAK3731021.1"/>
    <property type="molecule type" value="Genomic_DNA"/>
</dbReference>
<accession>A0AAE0Y2N9</accession>
<protein>
    <submittedName>
        <fullName evidence="1">Uncharacterized protein</fullName>
    </submittedName>
</protein>
<evidence type="ECO:0000313" key="2">
    <source>
        <dbReference type="Proteomes" id="UP001283361"/>
    </source>
</evidence>
<dbReference type="Proteomes" id="UP001283361">
    <property type="component" value="Unassembled WGS sequence"/>
</dbReference>
<evidence type="ECO:0000313" key="1">
    <source>
        <dbReference type="EMBL" id="KAK3731021.1"/>
    </source>
</evidence>
<reference evidence="1" key="1">
    <citation type="journal article" date="2023" name="G3 (Bethesda)">
        <title>A reference genome for the long-term kleptoplast-retaining sea slug Elysia crispata morphotype clarki.</title>
        <authorList>
            <person name="Eastman K.E."/>
            <person name="Pendleton A.L."/>
            <person name="Shaikh M.A."/>
            <person name="Suttiyut T."/>
            <person name="Ogas R."/>
            <person name="Tomko P."/>
            <person name="Gavelis G."/>
            <person name="Widhalm J.R."/>
            <person name="Wisecaver J.H."/>
        </authorList>
    </citation>
    <scope>NUCLEOTIDE SEQUENCE</scope>
    <source>
        <strain evidence="1">ECLA1</strain>
    </source>
</reference>
<sequence>MSYLEMTRPAATTVPVLHRIRKSSVGAFFKRGYLALSPALVFVGCLLAHLAPSRGIKVQTPCSGAMAADPTGGVDLLIWNLVPKLLCRYLAGGGDLGLVLYNIHEF</sequence>
<organism evidence="1 2">
    <name type="scientific">Elysia crispata</name>
    <name type="common">lettuce slug</name>
    <dbReference type="NCBI Taxonomy" id="231223"/>
    <lineage>
        <taxon>Eukaryota</taxon>
        <taxon>Metazoa</taxon>
        <taxon>Spiralia</taxon>
        <taxon>Lophotrochozoa</taxon>
        <taxon>Mollusca</taxon>
        <taxon>Gastropoda</taxon>
        <taxon>Heterobranchia</taxon>
        <taxon>Euthyneura</taxon>
        <taxon>Panpulmonata</taxon>
        <taxon>Sacoglossa</taxon>
        <taxon>Placobranchoidea</taxon>
        <taxon>Plakobranchidae</taxon>
        <taxon>Elysia</taxon>
    </lineage>
</organism>
<dbReference type="AlphaFoldDB" id="A0AAE0Y2N9"/>
<keyword evidence="2" id="KW-1185">Reference proteome</keyword>
<gene>
    <name evidence="1" type="ORF">RRG08_066037</name>
</gene>